<sequence>MNSLPDRAGVAASHIQVTAGLGSTALEFLLARFPAIEAEEWTRRFARGLVTDANGQPLATDAPVHVGADLHYYREIEDEPRIPFEADVLWRDEHLLVVDKPHFLPVTPSGRFVRETLLARLRHQHDLADLVPLHRIDRGTAGLILFSINAATRGAYQGLFPRRRILKTYEAIAAHRPDLSLPLLHRSRLVDGEPFFRMREVDGEPNSETRIEVAERRGEHNLYRLFPVTGRKHQLRVHLAALGIPIVGDPLYPALLPEEPDDYASPMKLLARALEFTDPLDGRLRRFESRRSL</sequence>
<comment type="caution">
    <text evidence="2">The sequence shown here is derived from an EMBL/GenBank/DDBJ whole genome shotgun (WGS) entry which is preliminary data.</text>
</comment>
<dbReference type="SUPFAM" id="SSF55120">
    <property type="entry name" value="Pseudouridine synthase"/>
    <property type="match status" value="1"/>
</dbReference>
<dbReference type="Pfam" id="PF00849">
    <property type="entry name" value="PseudoU_synth_2"/>
    <property type="match status" value="1"/>
</dbReference>
<dbReference type="PROSITE" id="PS01129">
    <property type="entry name" value="PSI_RLU"/>
    <property type="match status" value="1"/>
</dbReference>
<dbReference type="GO" id="GO:0000455">
    <property type="term" value="P:enzyme-directed rRNA pseudouridine synthesis"/>
    <property type="evidence" value="ECO:0007669"/>
    <property type="project" value="TreeGrafter"/>
</dbReference>
<evidence type="ECO:0000259" key="1">
    <source>
        <dbReference type="Pfam" id="PF00849"/>
    </source>
</evidence>
<proteinExistence type="predicted"/>
<dbReference type="PANTHER" id="PTHR21600">
    <property type="entry name" value="MITOCHONDRIAL RNA PSEUDOURIDINE SYNTHASE"/>
    <property type="match status" value="1"/>
</dbReference>
<protein>
    <submittedName>
        <fullName evidence="2">Ribosomal large subunit pseudouridine synthase D</fullName>
    </submittedName>
</protein>
<accession>A0A4S3JZW7</accession>
<dbReference type="InterPro" id="IPR006145">
    <property type="entry name" value="PsdUridine_synth_RsuA/RluA"/>
</dbReference>
<dbReference type="InterPro" id="IPR020103">
    <property type="entry name" value="PsdUridine_synth_cat_dom_sf"/>
</dbReference>
<dbReference type="EMBL" id="SOBT01000008">
    <property type="protein sequence ID" value="TDU32135.1"/>
    <property type="molecule type" value="Genomic_DNA"/>
</dbReference>
<dbReference type="Gene3D" id="3.30.2350.10">
    <property type="entry name" value="Pseudouridine synthase"/>
    <property type="match status" value="1"/>
</dbReference>
<keyword evidence="3" id="KW-1185">Reference proteome</keyword>
<dbReference type="AlphaFoldDB" id="A0A4S3JZW7"/>
<evidence type="ECO:0000313" key="2">
    <source>
        <dbReference type="EMBL" id="TDU32135.1"/>
    </source>
</evidence>
<dbReference type="InterPro" id="IPR006224">
    <property type="entry name" value="PsdUridine_synth_RluA-like_CS"/>
</dbReference>
<gene>
    <name evidence="2" type="ORF">DFR24_1523</name>
</gene>
<dbReference type="InterPro" id="IPR050188">
    <property type="entry name" value="RluA_PseudoU_synthase"/>
</dbReference>
<dbReference type="GO" id="GO:0140098">
    <property type="term" value="F:catalytic activity, acting on RNA"/>
    <property type="evidence" value="ECO:0007669"/>
    <property type="project" value="UniProtKB-ARBA"/>
</dbReference>
<dbReference type="GO" id="GO:0003723">
    <property type="term" value="F:RNA binding"/>
    <property type="evidence" value="ECO:0007669"/>
    <property type="project" value="InterPro"/>
</dbReference>
<evidence type="ECO:0000313" key="3">
    <source>
        <dbReference type="Proteomes" id="UP000295341"/>
    </source>
</evidence>
<dbReference type="GO" id="GO:0009982">
    <property type="term" value="F:pseudouridine synthase activity"/>
    <property type="evidence" value="ECO:0007669"/>
    <property type="project" value="InterPro"/>
</dbReference>
<dbReference type="Proteomes" id="UP000295341">
    <property type="component" value="Unassembled WGS sequence"/>
</dbReference>
<name>A0A4S3JZW7_9GAMM</name>
<feature type="domain" description="Pseudouridine synthase RsuA/RluA-like" evidence="1">
    <location>
        <begin position="94"/>
        <end position="241"/>
    </location>
</feature>
<organism evidence="2 3">
    <name type="scientific">Panacagrimonas perspica</name>
    <dbReference type="NCBI Taxonomy" id="381431"/>
    <lineage>
        <taxon>Bacteria</taxon>
        <taxon>Pseudomonadati</taxon>
        <taxon>Pseudomonadota</taxon>
        <taxon>Gammaproteobacteria</taxon>
        <taxon>Nevskiales</taxon>
        <taxon>Nevskiaceae</taxon>
        <taxon>Panacagrimonas</taxon>
    </lineage>
</organism>
<reference evidence="2 3" key="1">
    <citation type="submission" date="2019-03" db="EMBL/GenBank/DDBJ databases">
        <title>Genomic Encyclopedia of Type Strains, Phase IV (KMG-IV): sequencing the most valuable type-strain genomes for metagenomic binning, comparative biology and taxonomic classification.</title>
        <authorList>
            <person name="Goeker M."/>
        </authorList>
    </citation>
    <scope>NUCLEOTIDE SEQUENCE [LARGE SCALE GENOMIC DNA]</scope>
    <source>
        <strain evidence="2 3">DSM 26377</strain>
    </source>
</reference>
<dbReference type="PANTHER" id="PTHR21600:SF84">
    <property type="entry name" value="PSEUDOURIDINE SYNTHASE RSUA_RLUA-LIKE DOMAIN-CONTAINING PROTEIN"/>
    <property type="match status" value="1"/>
</dbReference>